<dbReference type="GO" id="GO:0005524">
    <property type="term" value="F:ATP binding"/>
    <property type="evidence" value="ECO:0007669"/>
    <property type="project" value="UniProtKB-UniRule"/>
</dbReference>
<comment type="subunit">
    <text evidence="8">Monomer. Part of the FGAM synthase complex composed of 1 PurL, 1 PurQ and 2 PurS subunits.</text>
</comment>
<feature type="binding site" evidence="8">
    <location>
        <position position="537"/>
    </location>
    <ligand>
        <name>ATP</name>
        <dbReference type="ChEBI" id="CHEBI:30616"/>
    </ligand>
</feature>
<dbReference type="UniPathway" id="UPA00074">
    <property type="reaction ID" value="UER00128"/>
</dbReference>
<evidence type="ECO:0000256" key="7">
    <source>
        <dbReference type="ARBA" id="ARBA00022842"/>
    </source>
</evidence>
<dbReference type="PANTHER" id="PTHR43555">
    <property type="entry name" value="PHOSPHORIBOSYLFORMYLGLYCINAMIDINE SYNTHASE SUBUNIT PURL"/>
    <property type="match status" value="1"/>
</dbReference>
<dbReference type="HAMAP" id="MF_00420">
    <property type="entry name" value="PurL_2"/>
    <property type="match status" value="1"/>
</dbReference>
<dbReference type="NCBIfam" id="NF002290">
    <property type="entry name" value="PRK01213.1"/>
    <property type="match status" value="1"/>
</dbReference>
<dbReference type="SUPFAM" id="SSF55326">
    <property type="entry name" value="PurM N-terminal domain-like"/>
    <property type="match status" value="2"/>
</dbReference>
<keyword evidence="5 8" id="KW-0658">Purine biosynthesis</keyword>
<dbReference type="AlphaFoldDB" id="A0A7X6DS08"/>
<keyword evidence="3 8" id="KW-0479">Metal-binding</keyword>
<dbReference type="GO" id="GO:0004642">
    <property type="term" value="F:phosphoribosylformylglycinamidine synthase activity"/>
    <property type="evidence" value="ECO:0007669"/>
    <property type="project" value="UniProtKB-UniRule"/>
</dbReference>
<feature type="binding site" evidence="8">
    <location>
        <begin position="98"/>
        <end position="101"/>
    </location>
    <ligand>
        <name>substrate</name>
    </ligand>
</feature>
<dbReference type="InterPro" id="IPR036921">
    <property type="entry name" value="PurM-like_N_sf"/>
</dbReference>
<evidence type="ECO:0000313" key="14">
    <source>
        <dbReference type="Proteomes" id="UP000534783"/>
    </source>
</evidence>
<keyword evidence="1 8" id="KW-0963">Cytoplasm</keyword>
<dbReference type="Gene3D" id="3.90.650.10">
    <property type="entry name" value="PurM-like C-terminal domain"/>
    <property type="match status" value="2"/>
</dbReference>
<reference evidence="13 14" key="1">
    <citation type="journal article" date="2020" name="Nature">
        <title>Bacterial chemolithoautotrophy via manganese oxidation.</title>
        <authorList>
            <person name="Yu H."/>
            <person name="Leadbetter J.R."/>
        </authorList>
    </citation>
    <scope>NUCLEOTIDE SEQUENCE [LARGE SCALE GENOMIC DNA]</scope>
    <source>
        <strain evidence="13 14">Mn-1</strain>
    </source>
</reference>
<dbReference type="GO" id="GO:0000287">
    <property type="term" value="F:magnesium ion binding"/>
    <property type="evidence" value="ECO:0007669"/>
    <property type="project" value="UniProtKB-UniRule"/>
</dbReference>
<evidence type="ECO:0000313" key="13">
    <source>
        <dbReference type="EMBL" id="NKE72317.1"/>
    </source>
</evidence>
<name>A0A7X6DS08_9BACT</name>
<evidence type="ECO:0000256" key="9">
    <source>
        <dbReference type="SAM" id="MobiDB-lite"/>
    </source>
</evidence>
<dbReference type="CDD" id="cd02203">
    <property type="entry name" value="PurL_repeat1"/>
    <property type="match status" value="1"/>
</dbReference>
<dbReference type="InterPro" id="IPR010918">
    <property type="entry name" value="PurM-like_C_dom"/>
</dbReference>
<feature type="domain" description="Phosphoribosylformylglycinamidine synthase linker" evidence="12">
    <location>
        <begin position="23"/>
        <end position="57"/>
    </location>
</feature>
<feature type="region of interest" description="Disordered" evidence="9">
    <location>
        <begin position="280"/>
        <end position="307"/>
    </location>
</feature>
<feature type="binding site" evidence="8">
    <location>
        <position position="120"/>
    </location>
    <ligand>
        <name>substrate</name>
    </ligand>
</feature>
<keyword evidence="6 8" id="KW-0067">ATP-binding</keyword>
<dbReference type="RefSeq" id="WP_168061839.1">
    <property type="nucleotide sequence ID" value="NZ_VTOW01000003.1"/>
</dbReference>
<feature type="domain" description="PurM-like N-terminal" evidence="10">
    <location>
        <begin position="443"/>
        <end position="562"/>
    </location>
</feature>
<comment type="pathway">
    <text evidence="8">Purine metabolism; IMP biosynthesis via de novo pathway; 5-amino-1-(5-phospho-D-ribosyl)imidazole from N(2)-formyl-N(1)-(5-phospho-D-ribosyl)glycinamide: step 1/2.</text>
</comment>
<comment type="caution">
    <text evidence="13">The sequence shown here is derived from an EMBL/GenBank/DDBJ whole genome shotgun (WGS) entry which is preliminary data.</text>
</comment>
<keyword evidence="4 8" id="KW-0547">Nucleotide-binding</keyword>
<protein>
    <recommendedName>
        <fullName evidence="8">Phosphoribosylformylglycinamidine synthase subunit PurL</fullName>
        <shortName evidence="8">FGAM synthase</shortName>
        <ecNumber evidence="8">6.3.5.3</ecNumber>
    </recommendedName>
    <alternativeName>
        <fullName evidence="8">Formylglycinamide ribonucleotide amidotransferase subunit II</fullName>
        <shortName evidence="8">FGAR amidotransferase II</shortName>
        <shortName evidence="8">FGAR-AT II</shortName>
    </alternativeName>
    <alternativeName>
        <fullName evidence="8">Glutamine amidotransferase PurL</fullName>
    </alternativeName>
    <alternativeName>
        <fullName evidence="8">Phosphoribosylformylglycinamidine synthase subunit II</fullName>
    </alternativeName>
</protein>
<comment type="function">
    <text evidence="8">Part of the phosphoribosylformylglycinamidine synthase complex involved in the purines biosynthetic pathway. Catalyzes the ATP-dependent conversion of formylglycinamide ribonucleotide (FGAR) and glutamine to yield formylglycinamidine ribonucleotide (FGAM) and glutamate. The FGAM synthase complex is composed of three subunits. PurQ produces an ammonia molecule by converting glutamine to glutamate. PurL transfers the ammonia molecule to FGAR to form FGAM in an ATP-dependent manner. PurS interacts with PurQ and PurL and is thought to assist in the transfer of the ammonia molecule from PurQ to PurL.</text>
</comment>
<feature type="binding site" evidence="8">
    <location>
        <position position="538"/>
    </location>
    <ligand>
        <name>Mg(2+)</name>
        <dbReference type="ChEBI" id="CHEBI:18420"/>
        <label>1</label>
    </ligand>
</feature>
<dbReference type="FunFam" id="3.30.1330.10:FF:000004">
    <property type="entry name" value="Phosphoribosylformylglycinamidine synthase subunit PurL"/>
    <property type="match status" value="1"/>
</dbReference>
<accession>A0A7X6DS08</accession>
<dbReference type="CDD" id="cd02204">
    <property type="entry name" value="PurL_repeat2"/>
    <property type="match status" value="1"/>
</dbReference>
<comment type="catalytic activity">
    <reaction evidence="8">
        <text>N(2)-formyl-N(1)-(5-phospho-beta-D-ribosyl)glycinamide + L-glutamine + ATP + H2O = 2-formamido-N(1)-(5-O-phospho-beta-D-ribosyl)acetamidine + L-glutamate + ADP + phosphate + H(+)</text>
        <dbReference type="Rhea" id="RHEA:17129"/>
        <dbReference type="ChEBI" id="CHEBI:15377"/>
        <dbReference type="ChEBI" id="CHEBI:15378"/>
        <dbReference type="ChEBI" id="CHEBI:29985"/>
        <dbReference type="ChEBI" id="CHEBI:30616"/>
        <dbReference type="ChEBI" id="CHEBI:43474"/>
        <dbReference type="ChEBI" id="CHEBI:58359"/>
        <dbReference type="ChEBI" id="CHEBI:147286"/>
        <dbReference type="ChEBI" id="CHEBI:147287"/>
        <dbReference type="ChEBI" id="CHEBI:456216"/>
        <dbReference type="EC" id="6.3.5.3"/>
    </reaction>
</comment>
<evidence type="ECO:0000256" key="5">
    <source>
        <dbReference type="ARBA" id="ARBA00022755"/>
    </source>
</evidence>
<feature type="binding site" evidence="8">
    <location>
        <position position="243"/>
    </location>
    <ligand>
        <name>substrate</name>
    </ligand>
</feature>
<dbReference type="PIRSF" id="PIRSF001587">
    <property type="entry name" value="FGAM_synthase_II"/>
    <property type="match status" value="1"/>
</dbReference>
<proteinExistence type="inferred from homology"/>
<feature type="compositionally biased region" description="Polar residues" evidence="9">
    <location>
        <begin position="1"/>
        <end position="12"/>
    </location>
</feature>
<dbReference type="Pfam" id="PF18072">
    <property type="entry name" value="FGAR-AT_linker"/>
    <property type="match status" value="1"/>
</dbReference>
<dbReference type="EMBL" id="VTOW01000003">
    <property type="protein sequence ID" value="NKE72317.1"/>
    <property type="molecule type" value="Genomic_DNA"/>
</dbReference>
<feature type="binding site" evidence="8">
    <location>
        <position position="95"/>
    </location>
    <ligand>
        <name>ATP</name>
        <dbReference type="ChEBI" id="CHEBI:30616"/>
    </ligand>
</feature>
<dbReference type="EC" id="6.3.5.3" evidence="8"/>
<evidence type="ECO:0000256" key="8">
    <source>
        <dbReference type="HAMAP-Rule" id="MF_00420"/>
    </source>
</evidence>
<evidence type="ECO:0000259" key="12">
    <source>
        <dbReference type="Pfam" id="PF18072"/>
    </source>
</evidence>
<feature type="binding site" evidence="8">
    <location>
        <position position="540"/>
    </location>
    <ligand>
        <name>substrate</name>
    </ligand>
</feature>
<dbReference type="SUPFAM" id="SSF56042">
    <property type="entry name" value="PurM C-terminal domain-like"/>
    <property type="match status" value="2"/>
</dbReference>
<evidence type="ECO:0000256" key="6">
    <source>
        <dbReference type="ARBA" id="ARBA00022840"/>
    </source>
</evidence>
<feature type="binding site" evidence="8">
    <location>
        <position position="271"/>
    </location>
    <ligand>
        <name>Mg(2+)</name>
        <dbReference type="ChEBI" id="CHEBI:18420"/>
        <label>2</label>
    </ligand>
</feature>
<feature type="domain" description="PurM-like C-terminal" evidence="11">
    <location>
        <begin position="576"/>
        <end position="714"/>
    </location>
</feature>
<gene>
    <name evidence="8 13" type="primary">purL</name>
    <name evidence="13" type="ORF">MNODULE_16325</name>
</gene>
<dbReference type="InterPro" id="IPR010074">
    <property type="entry name" value="PRibForGlyAmidine_synth_PurL"/>
</dbReference>
<comment type="subcellular location">
    <subcellularLocation>
        <location evidence="8">Cytoplasm</location>
    </subcellularLocation>
</comment>
<feature type="binding site" evidence="8">
    <location>
        <position position="97"/>
    </location>
    <ligand>
        <name>Mg(2+)</name>
        <dbReference type="ChEBI" id="CHEBI:18420"/>
        <label>1</label>
    </ligand>
</feature>
<dbReference type="PANTHER" id="PTHR43555:SF1">
    <property type="entry name" value="PHOSPHORIBOSYLFORMYLGLYCINAMIDINE SYNTHASE SUBUNIT PURL"/>
    <property type="match status" value="1"/>
</dbReference>
<evidence type="ECO:0000256" key="3">
    <source>
        <dbReference type="ARBA" id="ARBA00022723"/>
    </source>
</evidence>
<feature type="domain" description="PurM-like N-terminal" evidence="10">
    <location>
        <begin position="78"/>
        <end position="193"/>
    </location>
</feature>
<feature type="binding site" evidence="8">
    <location>
        <position position="56"/>
    </location>
    <ligand>
        <name>ATP</name>
        <dbReference type="ChEBI" id="CHEBI:30616"/>
    </ligand>
</feature>
<evidence type="ECO:0000259" key="10">
    <source>
        <dbReference type="Pfam" id="PF00586"/>
    </source>
</evidence>
<dbReference type="NCBIfam" id="TIGR01736">
    <property type="entry name" value="FGAM_synth_II"/>
    <property type="match status" value="1"/>
</dbReference>
<organism evidence="13 14">
    <name type="scientific">Candidatus Manganitrophus noduliformans</name>
    <dbReference type="NCBI Taxonomy" id="2606439"/>
    <lineage>
        <taxon>Bacteria</taxon>
        <taxon>Pseudomonadati</taxon>
        <taxon>Nitrospirota</taxon>
        <taxon>Nitrospiria</taxon>
        <taxon>Candidatus Troglogloeales</taxon>
        <taxon>Candidatus Manganitrophaceae</taxon>
        <taxon>Candidatus Manganitrophus</taxon>
    </lineage>
</organism>
<feature type="active site" description="Proton acceptor" evidence="8">
    <location>
        <position position="99"/>
    </location>
</feature>
<evidence type="ECO:0000256" key="2">
    <source>
        <dbReference type="ARBA" id="ARBA00022598"/>
    </source>
</evidence>
<keyword evidence="14" id="KW-1185">Reference proteome</keyword>
<dbReference type="Pfam" id="PF02769">
    <property type="entry name" value="AIRS_C"/>
    <property type="match status" value="2"/>
</dbReference>
<dbReference type="Gene3D" id="3.30.1330.10">
    <property type="entry name" value="PurM-like, N-terminal domain"/>
    <property type="match status" value="2"/>
</dbReference>
<dbReference type="GO" id="GO:0006189">
    <property type="term" value="P:'de novo' IMP biosynthetic process"/>
    <property type="evidence" value="ECO:0007669"/>
    <property type="project" value="UniProtKB-UniRule"/>
</dbReference>
<evidence type="ECO:0000256" key="4">
    <source>
        <dbReference type="ARBA" id="ARBA00022741"/>
    </source>
</evidence>
<comment type="similarity">
    <text evidence="8">Belongs to the FGAMS family.</text>
</comment>
<dbReference type="InterPro" id="IPR041609">
    <property type="entry name" value="PurL_linker"/>
</dbReference>
<feature type="active site" evidence="8">
    <location>
        <position position="53"/>
    </location>
</feature>
<feature type="domain" description="PurM-like C-terminal" evidence="11">
    <location>
        <begin position="206"/>
        <end position="354"/>
    </location>
</feature>
<comment type="caution">
    <text evidence="8">Lacks conserved residue(s) required for the propagation of feature annotation.</text>
</comment>
<dbReference type="InterPro" id="IPR016188">
    <property type="entry name" value="PurM-like_N"/>
</dbReference>
<evidence type="ECO:0000256" key="1">
    <source>
        <dbReference type="ARBA" id="ARBA00022490"/>
    </source>
</evidence>
<sequence length="747" mass="80150">MTDPQKTAQNQGLPPERPAHPVTDEEYQKIVALLGREPNTTELAIFSAMWSEHCSYKSSKVHLKRFPTQGEHVLHGPGENAGVVDIGGGWVAAFKIESHNHPSFIEPYQGAATGVGGILRDIFTMGARPVALLNSLRFGPLEVPKNRYLFERVIAGIAGYGNCMGVPTVGGEIYFNEIYSKNPLVNVFCLGIAKKEEIVTAAAGGVGNPVIYVGSKTGRDGIHGATMASAELGQSEEKRHTVQVGDPFTEKLLLEACLEVMQTGCVVGIQDMGAAGLTSSSSEMAHRGGTGIEIDVSKVPSREPGMTPEEFMISESQERMLLVAKKGREAEVEAIFKKWDLDMAVIGKVTEDRLLTIKNRDEIVAQIPVSALTSEAPVYERPMATPKFQELVQSLNIESIQEPKSYSEALRTLLGSPSLASKEWVYRQYDHMVQTNTVVGPGGGDAAVIRIKGTDRALAISVDGNSTYCLLNPYYGGAIAVAEAARNLVCVGAKPIALTDCLNFGNPERPEVMWSFALCVEGMSEACDQFKIPVVSGNVSLYNETRGLGIYPTPVVGVLGLIEGMKTPLTAGFKEPNEVIVLIGETLEELGGSEYLKVLHSQERGYPPILHFEKEKGVQKVVLTAAREGILSSAHDCSEGGLAVALAESCILSPTSMGAMIALDAGTIRPDAYLFGESQSRILVSVPERSLSRLQALIAEAGVGHSVLGTTGGGSLDIRLEGKEQAIHLSVSEMKEAYSRGLAKYFD</sequence>
<evidence type="ECO:0000259" key="11">
    <source>
        <dbReference type="Pfam" id="PF02769"/>
    </source>
</evidence>
<feature type="binding site" evidence="8">
    <location>
        <position position="500"/>
    </location>
    <ligand>
        <name>ATP</name>
        <dbReference type="ChEBI" id="CHEBI:30616"/>
    </ligand>
</feature>
<dbReference type="InterPro" id="IPR036676">
    <property type="entry name" value="PurM-like_C_sf"/>
</dbReference>
<keyword evidence="2 8" id="KW-0436">Ligase</keyword>
<feature type="region of interest" description="Disordered" evidence="9">
    <location>
        <begin position="1"/>
        <end position="22"/>
    </location>
</feature>
<dbReference type="GO" id="GO:0005737">
    <property type="term" value="C:cytoplasm"/>
    <property type="evidence" value="ECO:0007669"/>
    <property type="project" value="UniProtKB-SubCell"/>
</dbReference>
<dbReference type="Proteomes" id="UP000534783">
    <property type="component" value="Unassembled WGS sequence"/>
</dbReference>
<feature type="binding site" evidence="8">
    <location>
        <position position="121"/>
    </location>
    <ligand>
        <name>Mg(2+)</name>
        <dbReference type="ChEBI" id="CHEBI:18420"/>
        <label>2</label>
    </ligand>
</feature>
<dbReference type="Pfam" id="PF00586">
    <property type="entry name" value="AIRS"/>
    <property type="match status" value="2"/>
</dbReference>
<keyword evidence="7 8" id="KW-0460">Magnesium</keyword>
<feature type="binding site" evidence="8">
    <location>
        <begin position="315"/>
        <end position="317"/>
    </location>
    <ligand>
        <name>substrate</name>
    </ligand>
</feature>